<dbReference type="RefSeq" id="WP_066078615.1">
    <property type="nucleotide sequence ID" value="NZ_CP181246.1"/>
</dbReference>
<dbReference type="InterPro" id="IPR036097">
    <property type="entry name" value="HisK_dim/P_sf"/>
</dbReference>
<dbReference type="GO" id="GO:0016036">
    <property type="term" value="P:cellular response to phosphate starvation"/>
    <property type="evidence" value="ECO:0007669"/>
    <property type="project" value="TreeGrafter"/>
</dbReference>
<evidence type="ECO:0000256" key="14">
    <source>
        <dbReference type="SAM" id="Phobius"/>
    </source>
</evidence>
<keyword evidence="6" id="KW-0597">Phosphoprotein</keyword>
<evidence type="ECO:0000259" key="15">
    <source>
        <dbReference type="PROSITE" id="PS50109"/>
    </source>
</evidence>
<dbReference type="Gene3D" id="3.30.565.10">
    <property type="entry name" value="Histidine kinase-like ATPase, C-terminal domain"/>
    <property type="match status" value="1"/>
</dbReference>
<evidence type="ECO:0000256" key="13">
    <source>
        <dbReference type="ARBA" id="ARBA00023012"/>
    </source>
</evidence>
<keyword evidence="11" id="KW-0067">ATP-binding</keyword>
<dbReference type="Pfam" id="PF02518">
    <property type="entry name" value="HATPase_c"/>
    <property type="match status" value="1"/>
</dbReference>
<dbReference type="InterPro" id="IPR021766">
    <property type="entry name" value="PhoR_N"/>
</dbReference>
<dbReference type="CDD" id="cd00082">
    <property type="entry name" value="HisKA"/>
    <property type="match status" value="1"/>
</dbReference>
<comment type="catalytic activity">
    <reaction evidence="1">
        <text>ATP + protein L-histidine = ADP + protein N-phospho-L-histidine.</text>
        <dbReference type="EC" id="2.7.13.3"/>
    </reaction>
</comment>
<dbReference type="SMART" id="SM00387">
    <property type="entry name" value="HATPase_c"/>
    <property type="match status" value="1"/>
</dbReference>
<keyword evidence="17" id="KW-1185">Reference proteome</keyword>
<dbReference type="InterPro" id="IPR050351">
    <property type="entry name" value="BphY/WalK/GraS-like"/>
</dbReference>
<keyword evidence="12 14" id="KW-1133">Transmembrane helix</keyword>
<dbReference type="Pfam" id="PF00512">
    <property type="entry name" value="HisKA"/>
    <property type="match status" value="1"/>
</dbReference>
<dbReference type="GO" id="GO:0004721">
    <property type="term" value="F:phosphoprotein phosphatase activity"/>
    <property type="evidence" value="ECO:0007669"/>
    <property type="project" value="InterPro"/>
</dbReference>
<dbReference type="PRINTS" id="PR00344">
    <property type="entry name" value="BCTRLSENSOR"/>
</dbReference>
<evidence type="ECO:0000256" key="6">
    <source>
        <dbReference type="ARBA" id="ARBA00022553"/>
    </source>
</evidence>
<dbReference type="SUPFAM" id="SSF47384">
    <property type="entry name" value="Homodimeric domain of signal transducing histidine kinase"/>
    <property type="match status" value="1"/>
</dbReference>
<dbReference type="SMART" id="SM00388">
    <property type="entry name" value="HisKA"/>
    <property type="match status" value="1"/>
</dbReference>
<evidence type="ECO:0000256" key="7">
    <source>
        <dbReference type="ARBA" id="ARBA00022679"/>
    </source>
</evidence>
<evidence type="ECO:0000256" key="9">
    <source>
        <dbReference type="ARBA" id="ARBA00022741"/>
    </source>
</evidence>
<dbReference type="PROSITE" id="PS50109">
    <property type="entry name" value="HIS_KIN"/>
    <property type="match status" value="1"/>
</dbReference>
<evidence type="ECO:0000256" key="4">
    <source>
        <dbReference type="ARBA" id="ARBA00022448"/>
    </source>
</evidence>
<dbReference type="SUPFAM" id="SSF55785">
    <property type="entry name" value="PYP-like sensor domain (PAS domain)"/>
    <property type="match status" value="1"/>
</dbReference>
<dbReference type="InterPro" id="IPR036890">
    <property type="entry name" value="HATPase_C_sf"/>
</dbReference>
<dbReference type="FunFam" id="1.10.287.130:FF:000001">
    <property type="entry name" value="Two-component sensor histidine kinase"/>
    <property type="match status" value="1"/>
</dbReference>
<dbReference type="InterPro" id="IPR005467">
    <property type="entry name" value="His_kinase_dom"/>
</dbReference>
<dbReference type="GO" id="GO:0000155">
    <property type="term" value="F:phosphorelay sensor kinase activity"/>
    <property type="evidence" value="ECO:0007669"/>
    <property type="project" value="InterPro"/>
</dbReference>
<protein>
    <recommendedName>
        <fullName evidence="3">histidine kinase</fullName>
        <ecNumber evidence="3">2.7.13.3</ecNumber>
    </recommendedName>
</protein>
<keyword evidence="10 16" id="KW-0418">Kinase</keyword>
<keyword evidence="13" id="KW-0902">Two-component regulatory system</keyword>
<reference evidence="16 17" key="1">
    <citation type="submission" date="2018-06" db="EMBL/GenBank/DDBJ databases">
        <authorList>
            <consortium name="Pathogen Informatics"/>
            <person name="Doyle S."/>
        </authorList>
    </citation>
    <scope>NUCLEOTIDE SEQUENCE [LARGE SCALE GENOMIC DNA]</scope>
    <source>
        <strain evidence="16 17">NCTC10295</strain>
    </source>
</reference>
<dbReference type="InterPro" id="IPR014310">
    <property type="entry name" value="Sig_transdc_His_kinase_PhoR"/>
</dbReference>
<dbReference type="GO" id="GO:0005886">
    <property type="term" value="C:plasma membrane"/>
    <property type="evidence" value="ECO:0007669"/>
    <property type="project" value="UniProtKB-SubCell"/>
</dbReference>
<dbReference type="Gene3D" id="3.30.450.20">
    <property type="entry name" value="PAS domain"/>
    <property type="match status" value="1"/>
</dbReference>
<dbReference type="InterPro" id="IPR003594">
    <property type="entry name" value="HATPase_dom"/>
</dbReference>
<dbReference type="SUPFAM" id="SSF55874">
    <property type="entry name" value="ATPase domain of HSP90 chaperone/DNA topoisomerase II/histidine kinase"/>
    <property type="match status" value="1"/>
</dbReference>
<dbReference type="Pfam" id="PF11808">
    <property type="entry name" value="PhoR"/>
    <property type="match status" value="1"/>
</dbReference>
<dbReference type="InterPro" id="IPR035965">
    <property type="entry name" value="PAS-like_dom_sf"/>
</dbReference>
<proteinExistence type="predicted"/>
<dbReference type="InterPro" id="IPR004358">
    <property type="entry name" value="Sig_transdc_His_kin-like_C"/>
</dbReference>
<feature type="transmembrane region" description="Helical" evidence="14">
    <location>
        <begin position="30"/>
        <end position="47"/>
    </location>
</feature>
<dbReference type="AlphaFoldDB" id="A0A378UG68"/>
<evidence type="ECO:0000256" key="12">
    <source>
        <dbReference type="ARBA" id="ARBA00022989"/>
    </source>
</evidence>
<evidence type="ECO:0000256" key="10">
    <source>
        <dbReference type="ARBA" id="ARBA00022777"/>
    </source>
</evidence>
<keyword evidence="4" id="KW-0813">Transport</keyword>
<keyword evidence="14" id="KW-0472">Membrane</keyword>
<keyword evidence="9" id="KW-0547">Nucleotide-binding</keyword>
<keyword evidence="7 16" id="KW-0808">Transferase</keyword>
<evidence type="ECO:0000313" key="17">
    <source>
        <dbReference type="Proteomes" id="UP000254651"/>
    </source>
</evidence>
<dbReference type="Gene3D" id="1.10.287.130">
    <property type="match status" value="1"/>
</dbReference>
<comment type="subcellular location">
    <subcellularLocation>
        <location evidence="2">Cell membrane</location>
    </subcellularLocation>
</comment>
<dbReference type="InterPro" id="IPR003661">
    <property type="entry name" value="HisK_dim/P_dom"/>
</dbReference>
<keyword evidence="5" id="KW-1003">Cell membrane</keyword>
<name>A0A378UG68_BERDE</name>
<evidence type="ECO:0000256" key="2">
    <source>
        <dbReference type="ARBA" id="ARBA00004236"/>
    </source>
</evidence>
<dbReference type="PANTHER" id="PTHR45453:SF1">
    <property type="entry name" value="PHOSPHATE REGULON SENSOR PROTEIN PHOR"/>
    <property type="match status" value="1"/>
</dbReference>
<sequence>MMNRLFYLLPPALGTLFSAAAGYAYYGLTGALAATAAALLLVGLLHFHQMHKLLKWLEQPEPESIPFAGGLWDEVFSTLLKQSLARRKQKRKLQQALMRFNLAAEALPTGIIILDRHGRIEWQNRLSATHFNLDRSQSSGRILTELLSLPPLQTFLTRRGEQHLRLAVPQAHPIPRTLLITCCPFEKHSRVLISQDISTVEQIQTSHTNFVANVSHELRTPLTVISGFLETLHSMPDMPEDQRIQFLALMQKESSRMQSVLDDLMTLSKLESSHHREQNKTRISLSLLAQQVADDTRTLSDGRHQIHTDIAPDLHLNGIHTALYSALSNLAFNAVRYAPAGSRITIRLNMENSLQARFSVADNGPGIAAEHIPRLTERFYRVDNGRSRQSGGTGLGLAIAKHALAVHHTRLDIASEVGKGSEFSVLFDVERA</sequence>
<dbReference type="EC" id="2.7.13.3" evidence="3"/>
<gene>
    <name evidence="16" type="primary">phoR</name>
    <name evidence="16" type="ORF">NCTC10295_01138</name>
</gene>
<dbReference type="GO" id="GO:0005524">
    <property type="term" value="F:ATP binding"/>
    <property type="evidence" value="ECO:0007669"/>
    <property type="project" value="UniProtKB-KW"/>
</dbReference>
<evidence type="ECO:0000256" key="1">
    <source>
        <dbReference type="ARBA" id="ARBA00000085"/>
    </source>
</evidence>
<evidence type="ECO:0000313" key="16">
    <source>
        <dbReference type="EMBL" id="STZ76374.1"/>
    </source>
</evidence>
<dbReference type="NCBIfam" id="TIGR02966">
    <property type="entry name" value="phoR_proteo"/>
    <property type="match status" value="1"/>
</dbReference>
<feature type="domain" description="Histidine kinase" evidence="15">
    <location>
        <begin position="213"/>
        <end position="431"/>
    </location>
</feature>
<accession>A0A378UG68</accession>
<evidence type="ECO:0000256" key="8">
    <source>
        <dbReference type="ARBA" id="ARBA00022692"/>
    </source>
</evidence>
<evidence type="ECO:0000256" key="3">
    <source>
        <dbReference type="ARBA" id="ARBA00012438"/>
    </source>
</evidence>
<dbReference type="Proteomes" id="UP000254651">
    <property type="component" value="Unassembled WGS sequence"/>
</dbReference>
<evidence type="ECO:0000256" key="5">
    <source>
        <dbReference type="ARBA" id="ARBA00022475"/>
    </source>
</evidence>
<dbReference type="EMBL" id="UGQS01000002">
    <property type="protein sequence ID" value="STZ76374.1"/>
    <property type="molecule type" value="Genomic_DNA"/>
</dbReference>
<evidence type="ECO:0000256" key="11">
    <source>
        <dbReference type="ARBA" id="ARBA00022840"/>
    </source>
</evidence>
<keyword evidence="8 14" id="KW-0812">Transmembrane</keyword>
<dbReference type="PANTHER" id="PTHR45453">
    <property type="entry name" value="PHOSPHATE REGULON SENSOR PROTEIN PHOR"/>
    <property type="match status" value="1"/>
</dbReference>
<organism evidence="16 17">
    <name type="scientific">Bergeriella denitrificans</name>
    <name type="common">Neisseria denitrificans</name>
    <dbReference type="NCBI Taxonomy" id="494"/>
    <lineage>
        <taxon>Bacteria</taxon>
        <taxon>Pseudomonadati</taxon>
        <taxon>Pseudomonadota</taxon>
        <taxon>Betaproteobacteria</taxon>
        <taxon>Neisseriales</taxon>
        <taxon>Neisseriaceae</taxon>
        <taxon>Bergeriella</taxon>
    </lineage>
</organism>